<gene>
    <name evidence="1" type="ORF">METZ01_LOCUS186279</name>
</gene>
<evidence type="ECO:0000313" key="1">
    <source>
        <dbReference type="EMBL" id="SVB33425.1"/>
    </source>
</evidence>
<dbReference type="AlphaFoldDB" id="A0A382D553"/>
<protein>
    <submittedName>
        <fullName evidence="1">Uncharacterized protein</fullName>
    </submittedName>
</protein>
<name>A0A382D553_9ZZZZ</name>
<dbReference type="EMBL" id="UINC01037641">
    <property type="protein sequence ID" value="SVB33425.1"/>
    <property type="molecule type" value="Genomic_DNA"/>
</dbReference>
<proteinExistence type="predicted"/>
<feature type="non-terminal residue" evidence="1">
    <location>
        <position position="151"/>
    </location>
</feature>
<reference evidence="1" key="1">
    <citation type="submission" date="2018-05" db="EMBL/GenBank/DDBJ databases">
        <authorList>
            <person name="Lanie J.A."/>
            <person name="Ng W.-L."/>
            <person name="Kazmierczak K.M."/>
            <person name="Andrzejewski T.M."/>
            <person name="Davidsen T.M."/>
            <person name="Wayne K.J."/>
            <person name="Tettelin H."/>
            <person name="Glass J.I."/>
            <person name="Rusch D."/>
            <person name="Podicherti R."/>
            <person name="Tsui H.-C.T."/>
            <person name="Winkler M.E."/>
        </authorList>
    </citation>
    <scope>NUCLEOTIDE SEQUENCE</scope>
</reference>
<organism evidence="1">
    <name type="scientific">marine metagenome</name>
    <dbReference type="NCBI Taxonomy" id="408172"/>
    <lineage>
        <taxon>unclassified sequences</taxon>
        <taxon>metagenomes</taxon>
        <taxon>ecological metagenomes</taxon>
    </lineage>
</organism>
<accession>A0A382D553</accession>
<sequence>MPEHKDILWINISAPSLGDSLMDLSSRTMLIGRNVDLFTDKRNSELYKDDFLFSKVFTEIKQINECRYDLVILDSYSTRCINIKAKIANLVPFVGMFGYYNGSEVHRVLFSFHQMNNLLGYVKTENEINKIAKASISISNSDQKLIQKTRL</sequence>